<reference evidence="3 4" key="1">
    <citation type="submission" date="2024-03" db="EMBL/GenBank/DDBJ databases">
        <title>The genome assembly and annotation of the cricket Gryllus longicercus Weissman &amp; Gray.</title>
        <authorList>
            <person name="Szrajer S."/>
            <person name="Gray D."/>
            <person name="Ylla G."/>
        </authorList>
    </citation>
    <scope>NUCLEOTIDE SEQUENCE [LARGE SCALE GENOMIC DNA]</scope>
    <source>
        <strain evidence="3">DAG 2021-001</strain>
        <tissue evidence="3">Whole body minus gut</tissue>
    </source>
</reference>
<dbReference type="AlphaFoldDB" id="A0AAN9VVQ8"/>
<name>A0AAN9VVQ8_9ORTH</name>
<proteinExistence type="predicted"/>
<sequence length="183" mass="18464">MALWRRCAELLKATCSFAGYCRPYVHRRLRHRRHLRCQGGPALRPCPVALPIAHAVDLLAGSGPGGAEAAMVASEAELWAAGNGSHGGAGVGGAGVGAGGGGAGGGDADNTLTFLVGFGVLLLFVLGGVLASVFLCITLKKDPYLWDAAPDAAELRLAPPASATPDADAPARDAPALDADARC</sequence>
<protein>
    <submittedName>
        <fullName evidence="3">Uncharacterized protein</fullName>
    </submittedName>
</protein>
<comment type="caution">
    <text evidence="3">The sequence shown here is derived from an EMBL/GenBank/DDBJ whole genome shotgun (WGS) entry which is preliminary data.</text>
</comment>
<keyword evidence="2" id="KW-0472">Membrane</keyword>
<evidence type="ECO:0000313" key="4">
    <source>
        <dbReference type="Proteomes" id="UP001378592"/>
    </source>
</evidence>
<feature type="region of interest" description="Disordered" evidence="1">
    <location>
        <begin position="159"/>
        <end position="183"/>
    </location>
</feature>
<dbReference type="EMBL" id="JAZDUA010000084">
    <property type="protein sequence ID" value="KAK7868940.1"/>
    <property type="molecule type" value="Genomic_DNA"/>
</dbReference>
<dbReference type="Proteomes" id="UP001378592">
    <property type="component" value="Unassembled WGS sequence"/>
</dbReference>
<keyword evidence="2" id="KW-0812">Transmembrane</keyword>
<accession>A0AAN9VVQ8</accession>
<organism evidence="3 4">
    <name type="scientific">Gryllus longicercus</name>
    <dbReference type="NCBI Taxonomy" id="2509291"/>
    <lineage>
        <taxon>Eukaryota</taxon>
        <taxon>Metazoa</taxon>
        <taxon>Ecdysozoa</taxon>
        <taxon>Arthropoda</taxon>
        <taxon>Hexapoda</taxon>
        <taxon>Insecta</taxon>
        <taxon>Pterygota</taxon>
        <taxon>Neoptera</taxon>
        <taxon>Polyneoptera</taxon>
        <taxon>Orthoptera</taxon>
        <taxon>Ensifera</taxon>
        <taxon>Gryllidea</taxon>
        <taxon>Grylloidea</taxon>
        <taxon>Gryllidae</taxon>
        <taxon>Gryllinae</taxon>
        <taxon>Gryllus</taxon>
    </lineage>
</organism>
<gene>
    <name evidence="3" type="ORF">R5R35_002576</name>
</gene>
<evidence type="ECO:0000256" key="1">
    <source>
        <dbReference type="SAM" id="MobiDB-lite"/>
    </source>
</evidence>
<keyword evidence="4" id="KW-1185">Reference proteome</keyword>
<feature type="transmembrane region" description="Helical" evidence="2">
    <location>
        <begin position="114"/>
        <end position="137"/>
    </location>
</feature>
<evidence type="ECO:0000256" key="2">
    <source>
        <dbReference type="SAM" id="Phobius"/>
    </source>
</evidence>
<keyword evidence="2" id="KW-1133">Transmembrane helix</keyword>
<evidence type="ECO:0000313" key="3">
    <source>
        <dbReference type="EMBL" id="KAK7868940.1"/>
    </source>
</evidence>